<keyword evidence="3 6" id="KW-0863">Zinc-finger</keyword>
<keyword evidence="4" id="KW-0833">Ubl conjugation pathway</keyword>
<dbReference type="eggNOG" id="KOG3872">
    <property type="taxonomic scope" value="Eukaryota"/>
</dbReference>
<evidence type="ECO:0000313" key="9">
    <source>
        <dbReference type="EMBL" id="EFX83064.1"/>
    </source>
</evidence>
<dbReference type="GO" id="GO:0006511">
    <property type="term" value="P:ubiquitin-dependent protein catabolic process"/>
    <property type="evidence" value="ECO:0000318"/>
    <property type="project" value="GO_Central"/>
</dbReference>
<dbReference type="PROSITE" id="PS00518">
    <property type="entry name" value="ZF_RING_1"/>
    <property type="match status" value="1"/>
</dbReference>
<dbReference type="GO" id="GO:0005829">
    <property type="term" value="C:cytosol"/>
    <property type="evidence" value="ECO:0000318"/>
    <property type="project" value="GO_Central"/>
</dbReference>
<keyword evidence="2" id="KW-0479">Metal-binding</keyword>
<dbReference type="InterPro" id="IPR017907">
    <property type="entry name" value="Znf_RING_CS"/>
</dbReference>
<evidence type="ECO:0000259" key="8">
    <source>
        <dbReference type="PROSITE" id="PS50089"/>
    </source>
</evidence>
<dbReference type="GO" id="GO:0061630">
    <property type="term" value="F:ubiquitin protein ligase activity"/>
    <property type="evidence" value="ECO:0000318"/>
    <property type="project" value="GO_Central"/>
</dbReference>
<dbReference type="GO" id="GO:0008270">
    <property type="term" value="F:zinc ion binding"/>
    <property type="evidence" value="ECO:0007669"/>
    <property type="project" value="UniProtKB-KW"/>
</dbReference>
<dbReference type="GO" id="GO:0005634">
    <property type="term" value="C:nucleus"/>
    <property type="evidence" value="ECO:0000318"/>
    <property type="project" value="GO_Central"/>
</dbReference>
<dbReference type="GO" id="GO:0070936">
    <property type="term" value="P:protein K48-linked ubiquitination"/>
    <property type="evidence" value="ECO:0000318"/>
    <property type="project" value="GO_Central"/>
</dbReference>
<dbReference type="InParanoid" id="E9GC10"/>
<feature type="coiled-coil region" evidence="7">
    <location>
        <begin position="200"/>
        <end position="227"/>
    </location>
</feature>
<dbReference type="PROSITE" id="PS50089">
    <property type="entry name" value="ZF_RING_2"/>
    <property type="match status" value="1"/>
</dbReference>
<name>E9GC10_DAPPU</name>
<dbReference type="KEGG" id="dpx:DAPPUDRAFT_101032"/>
<dbReference type="Gene3D" id="3.30.40.10">
    <property type="entry name" value="Zinc/RING finger domain, C3HC4 (zinc finger)"/>
    <property type="match status" value="1"/>
</dbReference>
<evidence type="ECO:0000256" key="3">
    <source>
        <dbReference type="ARBA" id="ARBA00022771"/>
    </source>
</evidence>
<dbReference type="Pfam" id="PF00097">
    <property type="entry name" value="zf-C3HC4"/>
    <property type="match status" value="1"/>
</dbReference>
<dbReference type="PANTHER" id="PTHR15067">
    <property type="entry name" value="E3 UBIQUITIN-PROTEIN LIGASE RNF8"/>
    <property type="match status" value="1"/>
</dbReference>
<dbReference type="SMART" id="SM00184">
    <property type="entry name" value="RING"/>
    <property type="match status" value="1"/>
</dbReference>
<organism evidence="9 10">
    <name type="scientific">Daphnia pulex</name>
    <name type="common">Water flea</name>
    <dbReference type="NCBI Taxonomy" id="6669"/>
    <lineage>
        <taxon>Eukaryota</taxon>
        <taxon>Metazoa</taxon>
        <taxon>Ecdysozoa</taxon>
        <taxon>Arthropoda</taxon>
        <taxon>Crustacea</taxon>
        <taxon>Branchiopoda</taxon>
        <taxon>Diplostraca</taxon>
        <taxon>Cladocera</taxon>
        <taxon>Anomopoda</taxon>
        <taxon>Daphniidae</taxon>
        <taxon>Daphnia</taxon>
    </lineage>
</organism>
<dbReference type="AlphaFoldDB" id="E9GC10"/>
<evidence type="ECO:0000256" key="7">
    <source>
        <dbReference type="SAM" id="Coils"/>
    </source>
</evidence>
<sequence>MGKQTRERQLKLEARIVKLKSREKELRISKDRIVARFERTCQLLKRLNQLREEQCELLKEKFRLTLHLQVESEVQSRVQSKLQQVMTLQQQIMVKAAQQDHAKENVAGNQDCVSSSKDVVDKMQRMEIELRCGICSELMVSATTLNCMHTFCQYCVTQWKNFEKNRAPIVGCPVCRDTITSERRNFSMDNIIGIIVDCYSEDEKNNRKELMKQHQELTRNLLTGERQPNTSNPFYQITNRNVFIGEMRVEEMPSLPRINLQNVTRRRSLTSITSRPATVRRLQQGSVRPRWR</sequence>
<dbReference type="GO" id="GO:0000151">
    <property type="term" value="C:ubiquitin ligase complex"/>
    <property type="evidence" value="ECO:0000318"/>
    <property type="project" value="GO_Central"/>
</dbReference>
<dbReference type="STRING" id="6669.E9GC10"/>
<dbReference type="InterPro" id="IPR018957">
    <property type="entry name" value="Znf_C3HC4_RING-type"/>
</dbReference>
<keyword evidence="5" id="KW-0862">Zinc</keyword>
<dbReference type="PANTHER" id="PTHR15067:SF4">
    <property type="entry name" value="E3 UBIQUITIN-PROTEIN LIGASE RNF8"/>
    <property type="match status" value="1"/>
</dbReference>
<dbReference type="PhylomeDB" id="E9GC10"/>
<dbReference type="GO" id="GO:0006302">
    <property type="term" value="P:double-strand break repair"/>
    <property type="evidence" value="ECO:0000318"/>
    <property type="project" value="GO_Central"/>
</dbReference>
<reference evidence="9 10" key="1">
    <citation type="journal article" date="2011" name="Science">
        <title>The ecoresponsive genome of Daphnia pulex.</title>
        <authorList>
            <person name="Colbourne J.K."/>
            <person name="Pfrender M.E."/>
            <person name="Gilbert D."/>
            <person name="Thomas W.K."/>
            <person name="Tucker A."/>
            <person name="Oakley T.H."/>
            <person name="Tokishita S."/>
            <person name="Aerts A."/>
            <person name="Arnold G.J."/>
            <person name="Basu M.K."/>
            <person name="Bauer D.J."/>
            <person name="Caceres C.E."/>
            <person name="Carmel L."/>
            <person name="Casola C."/>
            <person name="Choi J.H."/>
            <person name="Detter J.C."/>
            <person name="Dong Q."/>
            <person name="Dusheyko S."/>
            <person name="Eads B.D."/>
            <person name="Frohlich T."/>
            <person name="Geiler-Samerotte K.A."/>
            <person name="Gerlach D."/>
            <person name="Hatcher P."/>
            <person name="Jogdeo S."/>
            <person name="Krijgsveld J."/>
            <person name="Kriventseva E.V."/>
            <person name="Kultz D."/>
            <person name="Laforsch C."/>
            <person name="Lindquist E."/>
            <person name="Lopez J."/>
            <person name="Manak J.R."/>
            <person name="Muller J."/>
            <person name="Pangilinan J."/>
            <person name="Patwardhan R.P."/>
            <person name="Pitluck S."/>
            <person name="Pritham E.J."/>
            <person name="Rechtsteiner A."/>
            <person name="Rho M."/>
            <person name="Rogozin I.B."/>
            <person name="Sakarya O."/>
            <person name="Salamov A."/>
            <person name="Schaack S."/>
            <person name="Shapiro H."/>
            <person name="Shiga Y."/>
            <person name="Skalitzky C."/>
            <person name="Smith Z."/>
            <person name="Souvorov A."/>
            <person name="Sung W."/>
            <person name="Tang Z."/>
            <person name="Tsuchiya D."/>
            <person name="Tu H."/>
            <person name="Vos H."/>
            <person name="Wang M."/>
            <person name="Wolf Y.I."/>
            <person name="Yamagata H."/>
            <person name="Yamada T."/>
            <person name="Ye Y."/>
            <person name="Shaw J.R."/>
            <person name="Andrews J."/>
            <person name="Crease T.J."/>
            <person name="Tang H."/>
            <person name="Lucas S.M."/>
            <person name="Robertson H.M."/>
            <person name="Bork P."/>
            <person name="Koonin E.V."/>
            <person name="Zdobnov E.M."/>
            <person name="Grigoriev I.V."/>
            <person name="Lynch M."/>
            <person name="Boore J.L."/>
        </authorList>
    </citation>
    <scope>NUCLEOTIDE SEQUENCE [LARGE SCALE GENOMIC DNA]</scope>
</reference>
<dbReference type="HOGENOM" id="CLU_953959_0_0_1"/>
<dbReference type="OrthoDB" id="6353679at2759"/>
<evidence type="ECO:0000313" key="10">
    <source>
        <dbReference type="Proteomes" id="UP000000305"/>
    </source>
</evidence>
<proteinExistence type="predicted"/>
<keyword evidence="7" id="KW-0175">Coiled coil</keyword>
<evidence type="ECO:0000256" key="4">
    <source>
        <dbReference type="ARBA" id="ARBA00022786"/>
    </source>
</evidence>
<dbReference type="GO" id="GO:0042393">
    <property type="term" value="F:histone binding"/>
    <property type="evidence" value="ECO:0000318"/>
    <property type="project" value="GO_Central"/>
</dbReference>
<keyword evidence="10" id="KW-1185">Reference proteome</keyword>
<dbReference type="GO" id="GO:0035861">
    <property type="term" value="C:site of double-strand break"/>
    <property type="evidence" value="ECO:0000318"/>
    <property type="project" value="GO_Central"/>
</dbReference>
<accession>E9GC10</accession>
<evidence type="ECO:0000256" key="6">
    <source>
        <dbReference type="PROSITE-ProRule" id="PRU00175"/>
    </source>
</evidence>
<evidence type="ECO:0000256" key="5">
    <source>
        <dbReference type="ARBA" id="ARBA00022833"/>
    </source>
</evidence>
<protein>
    <recommendedName>
        <fullName evidence="8">RING-type domain-containing protein</fullName>
    </recommendedName>
</protein>
<gene>
    <name evidence="9" type="ORF">DAPPUDRAFT_101032</name>
</gene>
<keyword evidence="1" id="KW-0808">Transferase</keyword>
<dbReference type="Proteomes" id="UP000000305">
    <property type="component" value="Unassembled WGS sequence"/>
</dbReference>
<dbReference type="InterPro" id="IPR001841">
    <property type="entry name" value="Znf_RING"/>
</dbReference>
<dbReference type="InterPro" id="IPR013083">
    <property type="entry name" value="Znf_RING/FYVE/PHD"/>
</dbReference>
<dbReference type="SUPFAM" id="SSF57850">
    <property type="entry name" value="RING/U-box"/>
    <property type="match status" value="1"/>
</dbReference>
<evidence type="ECO:0000256" key="1">
    <source>
        <dbReference type="ARBA" id="ARBA00022679"/>
    </source>
</evidence>
<feature type="domain" description="RING-type" evidence="8">
    <location>
        <begin position="132"/>
        <end position="176"/>
    </location>
</feature>
<evidence type="ECO:0000256" key="2">
    <source>
        <dbReference type="ARBA" id="ARBA00022723"/>
    </source>
</evidence>
<dbReference type="EMBL" id="GL732538">
    <property type="protein sequence ID" value="EFX83064.1"/>
    <property type="molecule type" value="Genomic_DNA"/>
</dbReference>